<dbReference type="Pfam" id="PF02120">
    <property type="entry name" value="Flg_hook"/>
    <property type="match status" value="1"/>
</dbReference>
<dbReference type="EMBL" id="QYUQ01000002">
    <property type="protein sequence ID" value="RJG01164.1"/>
    <property type="molecule type" value="Genomic_DNA"/>
</dbReference>
<keyword evidence="3" id="KW-0282">Flagellum</keyword>
<dbReference type="InterPro" id="IPR038610">
    <property type="entry name" value="FliK-like_C_sf"/>
</dbReference>
<feature type="compositionally biased region" description="Low complexity" evidence="1">
    <location>
        <begin position="354"/>
        <end position="372"/>
    </location>
</feature>
<evidence type="ECO:0000259" key="2">
    <source>
        <dbReference type="Pfam" id="PF02120"/>
    </source>
</evidence>
<accession>A0A3A3FZR4</accession>
<keyword evidence="3" id="KW-0966">Cell projection</keyword>
<dbReference type="RefSeq" id="WP_119784614.1">
    <property type="nucleotide sequence ID" value="NZ_QYUQ01000002.1"/>
</dbReference>
<dbReference type="InterPro" id="IPR052563">
    <property type="entry name" value="FliK"/>
</dbReference>
<comment type="caution">
    <text evidence="3">The sequence shown here is derived from an EMBL/GenBank/DDBJ whole genome shotgun (WGS) entry which is preliminary data.</text>
</comment>
<dbReference type="AlphaFoldDB" id="A0A3A3FZR4"/>
<feature type="region of interest" description="Disordered" evidence="1">
    <location>
        <begin position="182"/>
        <end position="206"/>
    </location>
</feature>
<proteinExistence type="predicted"/>
<reference evidence="4" key="1">
    <citation type="submission" date="2018-09" db="EMBL/GenBank/DDBJ databases">
        <authorList>
            <person name="Zhu H."/>
        </authorList>
    </citation>
    <scope>NUCLEOTIDE SEQUENCE [LARGE SCALE GENOMIC DNA]</scope>
    <source>
        <strain evidence="4">K1S02-23</strain>
    </source>
</reference>
<name>A0A3A3FZR4_9BURK</name>
<feature type="compositionally biased region" description="Polar residues" evidence="1">
    <location>
        <begin position="30"/>
        <end position="39"/>
    </location>
</feature>
<feature type="compositionally biased region" description="Basic and acidic residues" evidence="1">
    <location>
        <begin position="91"/>
        <end position="100"/>
    </location>
</feature>
<keyword evidence="3" id="KW-0969">Cilium</keyword>
<keyword evidence="4" id="KW-1185">Reference proteome</keyword>
<organism evidence="3 4">
    <name type="scientific">Noviherbaspirillum sedimenti</name>
    <dbReference type="NCBI Taxonomy" id="2320865"/>
    <lineage>
        <taxon>Bacteria</taxon>
        <taxon>Pseudomonadati</taxon>
        <taxon>Pseudomonadota</taxon>
        <taxon>Betaproteobacteria</taxon>
        <taxon>Burkholderiales</taxon>
        <taxon>Oxalobacteraceae</taxon>
        <taxon>Noviherbaspirillum</taxon>
    </lineage>
</organism>
<sequence>MLTPAILNLSSPASGQAAAAKSGPTAPNGAFNQMLSQQIAERRDAGKSVPARPAGQAGKTELKQAEAKPSAAKPDETKQSSENGSANEVANTRDSEEKTVEAATSTPSATELLAQMAGALIKPEPAAAAGAAANAAAGSAVMAVDATTVAGKQGLLAAADPDLQQEQATVRGEQTAFTGSLRHASEQQAALQQGAAPDNARSADTKASDKLLELPAAPRLQDTPAINATAPQMQAGALNTLQAAGAQMPDRLTPHVGSPAWDQALGQKVVWMVAGAQQSASLTLNPPDLGPLQVVLNVSNGQADASFYAAQPEVRQALEAALPKLRDMMSQAGVELGQTSVSAGMPQQHERPGNHAAHAQQAGHGATAAKGAGEAPLPLARTSQAVGGQGLVDTFA</sequence>
<feature type="compositionally biased region" description="Polar residues" evidence="1">
    <location>
        <begin position="80"/>
        <end position="90"/>
    </location>
</feature>
<dbReference type="Proteomes" id="UP000266327">
    <property type="component" value="Unassembled WGS sequence"/>
</dbReference>
<dbReference type="InterPro" id="IPR021136">
    <property type="entry name" value="Flagellar_hook_control-like_C"/>
</dbReference>
<protein>
    <submittedName>
        <fullName evidence="3">Flagellar hook-length control protein FliK</fullName>
    </submittedName>
</protein>
<evidence type="ECO:0000256" key="1">
    <source>
        <dbReference type="SAM" id="MobiDB-lite"/>
    </source>
</evidence>
<dbReference type="PANTHER" id="PTHR37533:SF2">
    <property type="entry name" value="FLAGELLAR HOOK-LENGTH CONTROL PROTEIN"/>
    <property type="match status" value="1"/>
</dbReference>
<gene>
    <name evidence="3" type="ORF">D3878_05845</name>
</gene>
<feature type="domain" description="Flagellar hook-length control protein-like C-terminal" evidence="2">
    <location>
        <begin position="267"/>
        <end position="349"/>
    </location>
</feature>
<dbReference type="CDD" id="cd17470">
    <property type="entry name" value="T3SS_Flik_C"/>
    <property type="match status" value="1"/>
</dbReference>
<evidence type="ECO:0000313" key="3">
    <source>
        <dbReference type="EMBL" id="RJG01164.1"/>
    </source>
</evidence>
<evidence type="ECO:0000313" key="4">
    <source>
        <dbReference type="Proteomes" id="UP000266327"/>
    </source>
</evidence>
<dbReference type="Gene3D" id="3.30.750.140">
    <property type="match status" value="1"/>
</dbReference>
<dbReference type="PANTHER" id="PTHR37533">
    <property type="entry name" value="FLAGELLAR HOOK-LENGTH CONTROL PROTEIN"/>
    <property type="match status" value="1"/>
</dbReference>
<dbReference type="OrthoDB" id="8596319at2"/>
<feature type="region of interest" description="Disordered" evidence="1">
    <location>
        <begin position="1"/>
        <end position="106"/>
    </location>
</feature>
<feature type="region of interest" description="Disordered" evidence="1">
    <location>
        <begin position="343"/>
        <end position="372"/>
    </location>
</feature>